<feature type="compositionally biased region" description="Polar residues" evidence="1">
    <location>
        <begin position="95"/>
        <end position="109"/>
    </location>
</feature>
<dbReference type="OrthoDB" id="5950533at2"/>
<proteinExistence type="predicted"/>
<dbReference type="RefSeq" id="WP_124539224.1">
    <property type="nucleotide sequence ID" value="NZ_QUSW01000001.1"/>
</dbReference>
<dbReference type="AlphaFoldDB" id="A0A3N7HVX1"/>
<accession>A0A3N7HVX1</accession>
<reference evidence="3 4" key="1">
    <citation type="submission" date="2018-08" db="EMBL/GenBank/DDBJ databases">
        <authorList>
            <person name="Khan S.A."/>
            <person name="Jeon C.O."/>
            <person name="Chun B.H."/>
            <person name="Jeong S.E."/>
        </authorList>
    </citation>
    <scope>NUCLEOTIDE SEQUENCE [LARGE SCALE GENOMIC DNA]</scope>
    <source>
        <strain evidence="3 4">S-16</strain>
    </source>
</reference>
<feature type="region of interest" description="Disordered" evidence="1">
    <location>
        <begin position="82"/>
        <end position="109"/>
    </location>
</feature>
<evidence type="ECO:0000313" key="4">
    <source>
        <dbReference type="Proteomes" id="UP000267464"/>
    </source>
</evidence>
<protein>
    <submittedName>
        <fullName evidence="3">Uncharacterized protein</fullName>
    </submittedName>
</protein>
<reference evidence="3 4" key="2">
    <citation type="submission" date="2018-12" db="EMBL/GenBank/DDBJ databases">
        <title>Rhizobacter gummiphilus sp. nov., a rubber-degrading bacterium isolated from the soil of a botanical garden in Japan.</title>
        <authorList>
            <person name="Shunsuke S.S."/>
        </authorList>
    </citation>
    <scope>NUCLEOTIDE SEQUENCE [LARGE SCALE GENOMIC DNA]</scope>
    <source>
        <strain evidence="3 4">S-16</strain>
    </source>
</reference>
<dbReference type="Proteomes" id="UP000267464">
    <property type="component" value="Unassembled WGS sequence"/>
</dbReference>
<evidence type="ECO:0000256" key="1">
    <source>
        <dbReference type="SAM" id="MobiDB-lite"/>
    </source>
</evidence>
<keyword evidence="2" id="KW-0732">Signal</keyword>
<evidence type="ECO:0000313" key="3">
    <source>
        <dbReference type="EMBL" id="RQP26538.1"/>
    </source>
</evidence>
<feature type="region of interest" description="Disordered" evidence="1">
    <location>
        <begin position="129"/>
        <end position="194"/>
    </location>
</feature>
<evidence type="ECO:0000256" key="2">
    <source>
        <dbReference type="SAM" id="SignalP"/>
    </source>
</evidence>
<dbReference type="EMBL" id="QUSW01000001">
    <property type="protein sequence ID" value="RQP26538.1"/>
    <property type="molecule type" value="Genomic_DNA"/>
</dbReference>
<name>A0A3N7HVX1_9BURK</name>
<feature type="chain" id="PRO_5018255218" evidence="2">
    <location>
        <begin position="20"/>
        <end position="194"/>
    </location>
</feature>
<keyword evidence="4" id="KW-1185">Reference proteome</keyword>
<organism evidence="3 4">
    <name type="scientific">Piscinibacter terrae</name>
    <dbReference type="NCBI Taxonomy" id="2496871"/>
    <lineage>
        <taxon>Bacteria</taxon>
        <taxon>Pseudomonadati</taxon>
        <taxon>Pseudomonadota</taxon>
        <taxon>Betaproteobacteria</taxon>
        <taxon>Burkholderiales</taxon>
        <taxon>Sphaerotilaceae</taxon>
        <taxon>Piscinibacter</taxon>
    </lineage>
</organism>
<comment type="caution">
    <text evidence="3">The sequence shown here is derived from an EMBL/GenBank/DDBJ whole genome shotgun (WGS) entry which is preliminary data.</text>
</comment>
<feature type="compositionally biased region" description="Basic and acidic residues" evidence="1">
    <location>
        <begin position="139"/>
        <end position="194"/>
    </location>
</feature>
<gene>
    <name evidence="3" type="ORF">DZC73_05905</name>
</gene>
<sequence length="194" mass="21502">MTKHSLVLIAALMSAGAFAQTAASTVQRDVNQEKRIESGLQNGSITTREAALLERDEAKVDKLQAQALKDGKLSDAERDRLRAAQNKASRDIDTAKNNGVNGNPLSASSQRAQADVQRNINQQQRVENGIKDGSLTNHEVSKLERGQAKVDRKEYVAGRDGHIGAHEQKRIQRSEDRQSKRIHHEKHDAQERKG</sequence>
<feature type="compositionally biased region" description="Basic and acidic residues" evidence="1">
    <location>
        <begin position="82"/>
        <end position="94"/>
    </location>
</feature>
<feature type="signal peptide" evidence="2">
    <location>
        <begin position="1"/>
        <end position="19"/>
    </location>
</feature>